<feature type="binding site" evidence="8">
    <location>
        <position position="50"/>
    </location>
    <ligand>
        <name>Fe cation</name>
        <dbReference type="ChEBI" id="CHEBI:24875"/>
        <label>3</label>
    </ligand>
</feature>
<keyword evidence="12" id="KW-1185">Reference proteome</keyword>
<dbReference type="InterPro" id="IPR012347">
    <property type="entry name" value="Ferritin-like"/>
</dbReference>
<comment type="caution">
    <text evidence="11">The sequence shown here is derived from an EMBL/GenBank/DDBJ whole genome shotgun (WGS) entry which is preliminary data.</text>
</comment>
<dbReference type="EC" id="1.16.3.1" evidence="7"/>
<dbReference type="GO" id="GO:0020037">
    <property type="term" value="F:heme binding"/>
    <property type="evidence" value="ECO:0007669"/>
    <property type="project" value="TreeGrafter"/>
</dbReference>
<sequence length="163" mass="18939">MKGDPKVIDFLNKCLKNELTAINQYFLHSRMLHDWGVSKLGDYEYKESIEEMEHADWLIERILFLGGLPNLQDLGKLRIGESVHEILECDLKLENDAIPLLKDAMEYAESVRDYGSRDLFGKILNNEEEHVDYLETQFDLIERIGIERYTMLQSEANGSKAQD</sequence>
<evidence type="ECO:0000256" key="2">
    <source>
        <dbReference type="ARBA" id="ARBA00008093"/>
    </source>
</evidence>
<dbReference type="Pfam" id="PF00210">
    <property type="entry name" value="Ferritin"/>
    <property type="match status" value="1"/>
</dbReference>
<dbReference type="PRINTS" id="PR00601">
    <property type="entry name" value="BACFERRITIN"/>
</dbReference>
<feature type="binding site" evidence="8">
    <location>
        <position position="18"/>
    </location>
    <ligand>
        <name>Fe cation</name>
        <dbReference type="ChEBI" id="CHEBI:24875"/>
        <label>1</label>
    </ligand>
</feature>
<dbReference type="RefSeq" id="WP_035554455.1">
    <property type="nucleotide sequence ID" value="NZ_AWFH01000056.1"/>
</dbReference>
<feature type="binding site" evidence="8">
    <location>
        <position position="51"/>
    </location>
    <ligand>
        <name>Fe cation</name>
        <dbReference type="ChEBI" id="CHEBI:24875"/>
        <label>2</label>
    </ligand>
</feature>
<evidence type="ECO:0000313" key="11">
    <source>
        <dbReference type="EMBL" id="KCZ58620.1"/>
    </source>
</evidence>
<feature type="binding site" evidence="8">
    <location>
        <position position="54"/>
    </location>
    <ligand>
        <name>Fe cation</name>
        <dbReference type="ChEBI" id="CHEBI:24875"/>
        <label>1</label>
    </ligand>
</feature>
<dbReference type="PATRIC" id="fig|1280948.3.peg.3036"/>
<dbReference type="GO" id="GO:0008199">
    <property type="term" value="F:ferric iron binding"/>
    <property type="evidence" value="ECO:0007669"/>
    <property type="project" value="InterPro"/>
</dbReference>
<feature type="binding site" evidence="8">
    <location>
        <position position="127"/>
    </location>
    <ligand>
        <name>Fe cation</name>
        <dbReference type="ChEBI" id="CHEBI:24875"/>
        <label>1</label>
    </ligand>
</feature>
<evidence type="ECO:0000256" key="6">
    <source>
        <dbReference type="ARBA" id="ARBA00023004"/>
    </source>
</evidence>
<dbReference type="AlphaFoldDB" id="A0A059DYH7"/>
<dbReference type="EMBL" id="AWFH01000056">
    <property type="protein sequence ID" value="KCZ58620.1"/>
    <property type="molecule type" value="Genomic_DNA"/>
</dbReference>
<dbReference type="PROSITE" id="PS50905">
    <property type="entry name" value="FERRITIN_LIKE"/>
    <property type="match status" value="1"/>
</dbReference>
<evidence type="ECO:0000313" key="12">
    <source>
        <dbReference type="Proteomes" id="UP000024547"/>
    </source>
</evidence>
<organism evidence="11 12">
    <name type="scientific">Hyphomonas atlantica</name>
    <dbReference type="NCBI Taxonomy" id="1280948"/>
    <lineage>
        <taxon>Bacteria</taxon>
        <taxon>Pseudomonadati</taxon>
        <taxon>Pseudomonadota</taxon>
        <taxon>Alphaproteobacteria</taxon>
        <taxon>Hyphomonadales</taxon>
        <taxon>Hyphomonadaceae</taxon>
        <taxon>Hyphomonas</taxon>
    </lineage>
</organism>
<dbReference type="eggNOG" id="COG2193">
    <property type="taxonomic scope" value="Bacteria"/>
</dbReference>
<comment type="catalytic activity">
    <reaction evidence="7">
        <text>4 Fe(2+) + O2 + 4 H(+) = 4 Fe(3+) + 2 H2O</text>
        <dbReference type="Rhea" id="RHEA:11148"/>
        <dbReference type="ChEBI" id="CHEBI:15377"/>
        <dbReference type="ChEBI" id="CHEBI:15378"/>
        <dbReference type="ChEBI" id="CHEBI:15379"/>
        <dbReference type="ChEBI" id="CHEBI:29033"/>
        <dbReference type="ChEBI" id="CHEBI:29034"/>
        <dbReference type="EC" id="1.16.3.1"/>
    </reaction>
</comment>
<evidence type="ECO:0000256" key="5">
    <source>
        <dbReference type="ARBA" id="ARBA00022723"/>
    </source>
</evidence>
<dbReference type="SUPFAM" id="SSF47240">
    <property type="entry name" value="Ferritin-like"/>
    <property type="match status" value="1"/>
</dbReference>
<dbReference type="FunFam" id="1.20.1260.10:FF:000005">
    <property type="entry name" value="Bacterioferritin"/>
    <property type="match status" value="1"/>
</dbReference>
<dbReference type="GO" id="GO:0005829">
    <property type="term" value="C:cytosol"/>
    <property type="evidence" value="ECO:0007669"/>
    <property type="project" value="TreeGrafter"/>
</dbReference>
<evidence type="ECO:0000256" key="4">
    <source>
        <dbReference type="ARBA" id="ARBA00022617"/>
    </source>
</evidence>
<accession>A0A059DYH7</accession>
<reference evidence="11 12" key="1">
    <citation type="journal article" date="2014" name="Antonie Van Leeuwenhoek">
        <title>Hyphomonas beringensis sp. nov. and Hyphomonas chukchiensis sp. nov., isolated from surface seawater of the Bering Sea and Chukchi Sea.</title>
        <authorList>
            <person name="Li C."/>
            <person name="Lai Q."/>
            <person name="Li G."/>
            <person name="Dong C."/>
            <person name="Wang J."/>
            <person name="Liao Y."/>
            <person name="Shao Z."/>
        </authorList>
    </citation>
    <scope>NUCLEOTIDE SEQUENCE [LARGE SCALE GENOMIC DNA]</scope>
    <source>
        <strain evidence="11 12">22II1-22F38</strain>
    </source>
</reference>
<dbReference type="GO" id="GO:0006879">
    <property type="term" value="P:intracellular iron ion homeostasis"/>
    <property type="evidence" value="ECO:0007669"/>
    <property type="project" value="UniProtKB-KW"/>
</dbReference>
<comment type="cofactor">
    <cofactor evidence="1">
        <name>heme b</name>
        <dbReference type="ChEBI" id="CHEBI:60344"/>
    </cofactor>
</comment>
<dbReference type="GO" id="GO:0140315">
    <property type="term" value="F:iron ion sequestering activity"/>
    <property type="evidence" value="ECO:0007669"/>
    <property type="project" value="UniProtKB-ARBA"/>
</dbReference>
<keyword evidence="5 7" id="KW-0479">Metal-binding</keyword>
<keyword evidence="3 7" id="KW-0409">Iron storage</keyword>
<dbReference type="Proteomes" id="UP000024547">
    <property type="component" value="Unassembled WGS sequence"/>
</dbReference>
<dbReference type="PANTHER" id="PTHR30295">
    <property type="entry name" value="BACTERIOFERRITIN"/>
    <property type="match status" value="1"/>
</dbReference>
<evidence type="ECO:0000256" key="8">
    <source>
        <dbReference type="PIRSR" id="PIRSR002560-1"/>
    </source>
</evidence>
<dbReference type="PROSITE" id="PS00549">
    <property type="entry name" value="BACTERIOFERRITIN"/>
    <property type="match status" value="1"/>
</dbReference>
<evidence type="ECO:0000256" key="3">
    <source>
        <dbReference type="ARBA" id="ARBA00022434"/>
    </source>
</evidence>
<feature type="binding site" evidence="8">
    <location>
        <position position="130"/>
    </location>
    <ligand>
        <name>Fe cation</name>
        <dbReference type="ChEBI" id="CHEBI:24875"/>
        <label>2</label>
    </ligand>
</feature>
<dbReference type="GO" id="GO:0006826">
    <property type="term" value="P:iron ion transport"/>
    <property type="evidence" value="ECO:0007669"/>
    <property type="project" value="InterPro"/>
</dbReference>
<comment type="similarity">
    <text evidence="2 7 9">Belongs to the bacterioferritin family.</text>
</comment>
<keyword evidence="4 9" id="KW-0349">Heme</keyword>
<keyword evidence="6 7" id="KW-0408">Iron</keyword>
<dbReference type="CDD" id="cd00907">
    <property type="entry name" value="Bacterioferritin"/>
    <property type="match status" value="1"/>
</dbReference>
<feature type="domain" description="Ferritin-like diiron" evidence="10">
    <location>
        <begin position="1"/>
        <end position="145"/>
    </location>
</feature>
<dbReference type="PANTHER" id="PTHR30295:SF0">
    <property type="entry name" value="BACTERIOFERRITIN"/>
    <property type="match status" value="1"/>
</dbReference>
<gene>
    <name evidence="11" type="ORF">HY36_09585</name>
</gene>
<dbReference type="InterPro" id="IPR008331">
    <property type="entry name" value="Ferritin_DPS_dom"/>
</dbReference>
<feature type="binding site" evidence="8">
    <location>
        <position position="94"/>
    </location>
    <ligand>
        <name>Fe cation</name>
        <dbReference type="ChEBI" id="CHEBI:24875"/>
        <label>2</label>
    </ligand>
</feature>
<evidence type="ECO:0000256" key="9">
    <source>
        <dbReference type="RuleBase" id="RU000623"/>
    </source>
</evidence>
<dbReference type="InterPro" id="IPR009078">
    <property type="entry name" value="Ferritin-like_SF"/>
</dbReference>
<dbReference type="STRING" id="1280948.HY36_09585"/>
<dbReference type="InterPro" id="IPR009040">
    <property type="entry name" value="Ferritin-like_diiron"/>
</dbReference>
<proteinExistence type="inferred from homology"/>
<name>A0A059DYH7_9PROT</name>
<evidence type="ECO:0000256" key="7">
    <source>
        <dbReference type="PIRNR" id="PIRNR002560"/>
    </source>
</evidence>
<dbReference type="GO" id="GO:0004322">
    <property type="term" value="F:ferroxidase activity"/>
    <property type="evidence" value="ECO:0007669"/>
    <property type="project" value="UniProtKB-EC"/>
</dbReference>
<dbReference type="NCBIfam" id="TIGR00754">
    <property type="entry name" value="bfr"/>
    <property type="match status" value="1"/>
</dbReference>
<feature type="binding site" description="axial binding residue" evidence="8">
    <location>
        <position position="52"/>
    </location>
    <ligand>
        <name>heme b</name>
        <dbReference type="ChEBI" id="CHEBI:60344"/>
        <note>ligand shared between dimeric partners</note>
    </ligand>
    <ligandPart>
        <name>Fe</name>
        <dbReference type="ChEBI" id="CHEBI:18248"/>
    </ligandPart>
</feature>
<evidence type="ECO:0000259" key="10">
    <source>
        <dbReference type="PROSITE" id="PS50905"/>
    </source>
</evidence>
<dbReference type="Gene3D" id="1.20.1260.10">
    <property type="match status" value="1"/>
</dbReference>
<dbReference type="PIRSF" id="PIRSF002560">
    <property type="entry name" value="Bacterioferritin"/>
    <property type="match status" value="1"/>
</dbReference>
<comment type="function">
    <text evidence="7">Iron-storage protein, whose ferroxidase center binds Fe(2+), oxidizes it using dioxygen to Fe(3+), and participates in the subsequent Fe(3+) oxide mineral core formation within the central cavity of the BFR protein shell.</text>
</comment>
<protein>
    <recommendedName>
        <fullName evidence="7 9">Bacterioferritin</fullName>
        <ecNumber evidence="7">1.16.3.1</ecNumber>
    </recommendedName>
</protein>
<feature type="binding site" evidence="8">
    <location>
        <position position="51"/>
    </location>
    <ligand>
        <name>Fe cation</name>
        <dbReference type="ChEBI" id="CHEBI:24875"/>
        <label>1</label>
    </ligand>
</feature>
<dbReference type="InterPro" id="IPR002024">
    <property type="entry name" value="Bacterioferritin"/>
</dbReference>
<dbReference type="OrthoDB" id="9800505at2"/>
<feature type="binding site" evidence="8">
    <location>
        <position position="127"/>
    </location>
    <ligand>
        <name>Fe cation</name>
        <dbReference type="ChEBI" id="CHEBI:24875"/>
        <label>2</label>
    </ligand>
</feature>
<evidence type="ECO:0000256" key="1">
    <source>
        <dbReference type="ARBA" id="ARBA00001970"/>
    </source>
</evidence>